<proteinExistence type="predicted"/>
<evidence type="ECO:0000313" key="3">
    <source>
        <dbReference type="Proteomes" id="UP001055167"/>
    </source>
</evidence>
<dbReference type="Proteomes" id="UP001055167">
    <property type="component" value="Unassembled WGS sequence"/>
</dbReference>
<name>A0ABQ4QZS0_9HYPH</name>
<reference evidence="2" key="2">
    <citation type="submission" date="2021-08" db="EMBL/GenBank/DDBJ databases">
        <authorList>
            <person name="Tani A."/>
            <person name="Ola A."/>
            <person name="Ogura Y."/>
            <person name="Katsura K."/>
            <person name="Hayashi T."/>
        </authorList>
    </citation>
    <scope>NUCLEOTIDE SEQUENCE</scope>
    <source>
        <strain evidence="2">KCTC 52305</strain>
    </source>
</reference>
<dbReference type="InterPro" id="IPR057153">
    <property type="entry name" value="DUF7831"/>
</dbReference>
<comment type="caution">
    <text evidence="2">The sequence shown here is derived from an EMBL/GenBank/DDBJ whole genome shotgun (WGS) entry which is preliminary data.</text>
</comment>
<protein>
    <recommendedName>
        <fullName evidence="1">DUF7831 domain-containing protein</fullName>
    </recommendedName>
</protein>
<feature type="domain" description="DUF7831" evidence="1">
    <location>
        <begin position="4"/>
        <end position="118"/>
    </location>
</feature>
<sequence>MPIRHETGVTREGLRARPETLFVYADNVARRGLGKYSREMRGEPNAVGIPTKRLPATHKAAFFDDGDDSLADFRAASEADFDRLAQHLRAGGAVVLPVAALGENDLKARAPRIWAELQGRLSALGRIGPG</sequence>
<evidence type="ECO:0000259" key="1">
    <source>
        <dbReference type="Pfam" id="PF25176"/>
    </source>
</evidence>
<keyword evidence="3" id="KW-1185">Reference proteome</keyword>
<reference evidence="2" key="1">
    <citation type="journal article" date="2021" name="Front. Microbiol.">
        <title>Comprehensive Comparative Genomics and Phenotyping of Methylobacterium Species.</title>
        <authorList>
            <person name="Alessa O."/>
            <person name="Ogura Y."/>
            <person name="Fujitani Y."/>
            <person name="Takami H."/>
            <person name="Hayashi T."/>
            <person name="Sahin N."/>
            <person name="Tani A."/>
        </authorList>
    </citation>
    <scope>NUCLEOTIDE SEQUENCE</scope>
    <source>
        <strain evidence="2">KCTC 52305</strain>
    </source>
</reference>
<gene>
    <name evidence="2" type="ORF">OPKNFCMD_3667</name>
</gene>
<accession>A0ABQ4QZS0</accession>
<organism evidence="2 3">
    <name type="scientific">Methylobacterium crusticola</name>
    <dbReference type="NCBI Taxonomy" id="1697972"/>
    <lineage>
        <taxon>Bacteria</taxon>
        <taxon>Pseudomonadati</taxon>
        <taxon>Pseudomonadota</taxon>
        <taxon>Alphaproteobacteria</taxon>
        <taxon>Hyphomicrobiales</taxon>
        <taxon>Methylobacteriaceae</taxon>
        <taxon>Methylobacterium</taxon>
    </lineage>
</organism>
<dbReference type="RefSeq" id="WP_128560584.1">
    <property type="nucleotide sequence ID" value="NZ_BPQH01000011.1"/>
</dbReference>
<dbReference type="EMBL" id="BPQH01000011">
    <property type="protein sequence ID" value="GJD50918.1"/>
    <property type="molecule type" value="Genomic_DNA"/>
</dbReference>
<dbReference type="Pfam" id="PF25176">
    <property type="entry name" value="DUF7831"/>
    <property type="match status" value="1"/>
</dbReference>
<evidence type="ECO:0000313" key="2">
    <source>
        <dbReference type="EMBL" id="GJD50918.1"/>
    </source>
</evidence>